<evidence type="ECO:0000313" key="10">
    <source>
        <dbReference type="Proteomes" id="UP000321518"/>
    </source>
</evidence>
<evidence type="ECO:0000256" key="3">
    <source>
        <dbReference type="ARBA" id="ARBA00023015"/>
    </source>
</evidence>
<dbReference type="Pfam" id="PF00172">
    <property type="entry name" value="Zn_clus"/>
    <property type="match status" value="1"/>
</dbReference>
<keyword evidence="2" id="KW-0479">Metal-binding</keyword>
<dbReference type="InterPro" id="IPR036864">
    <property type="entry name" value="Zn2-C6_fun-type_DNA-bd_sf"/>
</dbReference>
<dbReference type="SMART" id="SM00066">
    <property type="entry name" value="GAL4"/>
    <property type="match status" value="1"/>
</dbReference>
<feature type="compositionally biased region" description="Polar residues" evidence="7">
    <location>
        <begin position="90"/>
        <end position="100"/>
    </location>
</feature>
<dbReference type="PANTHER" id="PTHR31845:SF19">
    <property type="entry name" value="TRANSCRIPTION FACTOR DOMAIN-CONTAINING PROTEIN"/>
    <property type="match status" value="1"/>
</dbReference>
<organism evidence="9 10">
    <name type="scientific">Rhodotorula toruloides</name>
    <name type="common">Yeast</name>
    <name type="synonym">Rhodosporidium toruloides</name>
    <dbReference type="NCBI Taxonomy" id="5286"/>
    <lineage>
        <taxon>Eukaryota</taxon>
        <taxon>Fungi</taxon>
        <taxon>Dikarya</taxon>
        <taxon>Basidiomycota</taxon>
        <taxon>Pucciniomycotina</taxon>
        <taxon>Microbotryomycetes</taxon>
        <taxon>Sporidiobolales</taxon>
        <taxon>Sporidiobolaceae</taxon>
        <taxon>Rhodotorula</taxon>
    </lineage>
</organism>
<dbReference type="OrthoDB" id="2535313at2759"/>
<evidence type="ECO:0000313" key="9">
    <source>
        <dbReference type="EMBL" id="GEM07725.1"/>
    </source>
</evidence>
<feature type="region of interest" description="Disordered" evidence="7">
    <location>
        <begin position="681"/>
        <end position="716"/>
    </location>
</feature>
<evidence type="ECO:0000256" key="2">
    <source>
        <dbReference type="ARBA" id="ARBA00022723"/>
    </source>
</evidence>
<dbReference type="PROSITE" id="PS50048">
    <property type="entry name" value="ZN2_CY6_FUNGAL_2"/>
    <property type="match status" value="1"/>
</dbReference>
<comment type="caution">
    <text evidence="9">The sequence shown here is derived from an EMBL/GenBank/DDBJ whole genome shotgun (WGS) entry which is preliminary data.</text>
</comment>
<protein>
    <submittedName>
        <fullName evidence="9">Zn(2)-C6 fungal-type transcription factor</fullName>
    </submittedName>
</protein>
<dbReference type="CDD" id="cd12148">
    <property type="entry name" value="fungal_TF_MHR"/>
    <property type="match status" value="1"/>
</dbReference>
<keyword evidence="6" id="KW-0539">Nucleus</keyword>
<dbReference type="GO" id="GO:0000981">
    <property type="term" value="F:DNA-binding transcription factor activity, RNA polymerase II-specific"/>
    <property type="evidence" value="ECO:0007669"/>
    <property type="project" value="InterPro"/>
</dbReference>
<dbReference type="CDD" id="cd00067">
    <property type="entry name" value="GAL4"/>
    <property type="match status" value="1"/>
</dbReference>
<gene>
    <name evidence="9" type="ORF">Rt10032_c04g1742</name>
</gene>
<dbReference type="AlphaFoldDB" id="A0A511KCM4"/>
<dbReference type="Proteomes" id="UP000321518">
    <property type="component" value="Unassembled WGS sequence"/>
</dbReference>
<accession>A0A511KCM4</accession>
<dbReference type="Gene3D" id="4.10.240.10">
    <property type="entry name" value="Zn(2)-C6 fungal-type DNA-binding domain"/>
    <property type="match status" value="1"/>
</dbReference>
<feature type="region of interest" description="Disordered" evidence="7">
    <location>
        <begin position="1"/>
        <end position="22"/>
    </location>
</feature>
<dbReference type="PANTHER" id="PTHR31845">
    <property type="entry name" value="FINGER DOMAIN PROTEIN, PUTATIVE-RELATED"/>
    <property type="match status" value="1"/>
</dbReference>
<name>A0A511KCM4_RHOTO</name>
<evidence type="ECO:0000259" key="8">
    <source>
        <dbReference type="PROSITE" id="PS50048"/>
    </source>
</evidence>
<dbReference type="InterPro" id="IPR007219">
    <property type="entry name" value="XnlR_reg_dom"/>
</dbReference>
<reference evidence="9 10" key="1">
    <citation type="submission" date="2019-07" db="EMBL/GenBank/DDBJ databases">
        <title>Rhodotorula toruloides NBRC10032 genome sequencing.</title>
        <authorList>
            <person name="Shida Y."/>
            <person name="Takaku H."/>
            <person name="Ogasawara W."/>
            <person name="Mori K."/>
        </authorList>
    </citation>
    <scope>NUCLEOTIDE SEQUENCE [LARGE SCALE GENOMIC DNA]</scope>
    <source>
        <strain evidence="9 10">NBRC10032</strain>
    </source>
</reference>
<evidence type="ECO:0000256" key="7">
    <source>
        <dbReference type="SAM" id="MobiDB-lite"/>
    </source>
</evidence>
<dbReference type="EMBL" id="BJWK01000004">
    <property type="protein sequence ID" value="GEM07725.1"/>
    <property type="molecule type" value="Genomic_DNA"/>
</dbReference>
<dbReference type="InterPro" id="IPR001138">
    <property type="entry name" value="Zn2Cys6_DnaBD"/>
</dbReference>
<keyword evidence="4" id="KW-0238">DNA-binding</keyword>
<evidence type="ECO:0000256" key="1">
    <source>
        <dbReference type="ARBA" id="ARBA00004123"/>
    </source>
</evidence>
<dbReference type="SUPFAM" id="SSF57701">
    <property type="entry name" value="Zn2/Cys6 DNA-binding domain"/>
    <property type="match status" value="1"/>
</dbReference>
<evidence type="ECO:0000256" key="5">
    <source>
        <dbReference type="ARBA" id="ARBA00023163"/>
    </source>
</evidence>
<sequence>MALQASEAPQSGPQEGQVGPGGKLYKRPLKVACLACRKIKVKCKLPNDQAPTGIWTQDQSRCTRCIRLDLPCEYRSAPRLGRRPKDRSAEGTQPSSQRAASVTAADRIADARERNTNEAAVALTLVASRSEASAQIPSLPAMYTLPPAPGVAADPTAPAYSIAQVSTANGQTVFPTASTSRHPSSGASPPVLPFPPPYPPSLHSHAPPSTSIGWISSHNPIPTTAALAVAPHSASPAYSHSSGIHPSPASTTSVILERNTFSSLAEAAEAKSSTFRSALLGDRAKGKKVAVRMADPVDLSILSEFEAAQLVKYFHTSLNRYIILLDPHLHSLDFIRRNSPILFSAVLAAAAKFFRKDLYPQLLQHAQQLIMRAMGGDGSDGIGLVQALLILCYWKEPMDSSAWLKIGYAIRLGFQLGLHVKRTAPLPTDELAARIQLDRERCWIVLICFDSSYSRVDATMADSRMIMTVDINIDAWLDETRKYDVQDDAEQAVSMSLVPLNQLYQHVASASTPSAARGLVSYVQNELNEAQAKYLEPRAPTYRPLTLQAAKKAQLHLRTSFFTLAQAALSVFGPGDPVALSDYLNRAADVVDSFEHFVNNDMLTFSQDAMAIRLLDLGESLGKLFPRVDGHTQAALISLMSRVYAAACRAKNGSEDSPPAFIARFFKAALQALHPACLPATGPPSRRMSSPEPAQNPEVGIVNQQQPGETGGVRQGHPAVNPFEQLQNAPLLQEDLLADLPLDALAQDLTYWDSLNSVQASSSWAWLDQALNCAIDGGGGGERGFSPQNAYDVFWTPYASS</sequence>
<keyword evidence="3" id="KW-0805">Transcription regulation</keyword>
<evidence type="ECO:0000256" key="4">
    <source>
        <dbReference type="ARBA" id="ARBA00023125"/>
    </source>
</evidence>
<comment type="subcellular location">
    <subcellularLocation>
        <location evidence="1">Nucleus</location>
    </subcellularLocation>
</comment>
<proteinExistence type="predicted"/>
<feature type="region of interest" description="Disordered" evidence="7">
    <location>
        <begin position="77"/>
        <end position="105"/>
    </location>
</feature>
<keyword evidence="5" id="KW-0804">Transcription</keyword>
<dbReference type="GO" id="GO:0006351">
    <property type="term" value="P:DNA-templated transcription"/>
    <property type="evidence" value="ECO:0007669"/>
    <property type="project" value="InterPro"/>
</dbReference>
<dbReference type="GO" id="GO:0000976">
    <property type="term" value="F:transcription cis-regulatory region binding"/>
    <property type="evidence" value="ECO:0007669"/>
    <property type="project" value="TreeGrafter"/>
</dbReference>
<evidence type="ECO:0000256" key="6">
    <source>
        <dbReference type="ARBA" id="ARBA00023242"/>
    </source>
</evidence>
<dbReference type="InterPro" id="IPR051089">
    <property type="entry name" value="prtT"/>
</dbReference>
<feature type="domain" description="Zn(2)-C6 fungal-type" evidence="8">
    <location>
        <begin position="32"/>
        <end position="74"/>
    </location>
</feature>
<dbReference type="GO" id="GO:0008270">
    <property type="term" value="F:zinc ion binding"/>
    <property type="evidence" value="ECO:0007669"/>
    <property type="project" value="InterPro"/>
</dbReference>
<dbReference type="GO" id="GO:0005634">
    <property type="term" value="C:nucleus"/>
    <property type="evidence" value="ECO:0007669"/>
    <property type="project" value="UniProtKB-SubCell"/>
</dbReference>
<dbReference type="Pfam" id="PF04082">
    <property type="entry name" value="Fungal_trans"/>
    <property type="match status" value="1"/>
</dbReference>